<feature type="non-terminal residue" evidence="2">
    <location>
        <position position="1"/>
    </location>
</feature>
<organism evidence="2">
    <name type="scientific">marine sediment metagenome</name>
    <dbReference type="NCBI Taxonomy" id="412755"/>
    <lineage>
        <taxon>unclassified sequences</taxon>
        <taxon>metagenomes</taxon>
        <taxon>ecological metagenomes</taxon>
    </lineage>
</organism>
<evidence type="ECO:0000313" key="2">
    <source>
        <dbReference type="EMBL" id="KKL54460.1"/>
    </source>
</evidence>
<comment type="caution">
    <text evidence="2">The sequence shown here is derived from an EMBL/GenBank/DDBJ whole genome shotgun (WGS) entry which is preliminary data.</text>
</comment>
<reference evidence="2" key="1">
    <citation type="journal article" date="2015" name="Nature">
        <title>Complex archaea that bridge the gap between prokaryotes and eukaryotes.</title>
        <authorList>
            <person name="Spang A."/>
            <person name="Saw J.H."/>
            <person name="Jorgensen S.L."/>
            <person name="Zaremba-Niedzwiedzka K."/>
            <person name="Martijn J."/>
            <person name="Lind A.E."/>
            <person name="van Eijk R."/>
            <person name="Schleper C."/>
            <person name="Guy L."/>
            <person name="Ettema T.J."/>
        </authorList>
    </citation>
    <scope>NUCLEOTIDE SEQUENCE</scope>
</reference>
<name>A0A0F9FAX5_9ZZZZ</name>
<feature type="compositionally biased region" description="Basic and acidic residues" evidence="1">
    <location>
        <begin position="61"/>
        <end position="75"/>
    </location>
</feature>
<gene>
    <name evidence="2" type="ORF">LCGC14_2265220</name>
</gene>
<evidence type="ECO:0000256" key="1">
    <source>
        <dbReference type="SAM" id="MobiDB-lite"/>
    </source>
</evidence>
<sequence length="75" mass="8111">PLGPFAPIVVNESGRELADAVDAAVAAVDVAMEESDAINYRDQPNDVDLVDPVAFASSENQRGRHYGERQRGKRS</sequence>
<protein>
    <submittedName>
        <fullName evidence="2">Uncharacterized protein</fullName>
    </submittedName>
</protein>
<proteinExistence type="predicted"/>
<dbReference type="EMBL" id="LAZR01031192">
    <property type="protein sequence ID" value="KKL54460.1"/>
    <property type="molecule type" value="Genomic_DNA"/>
</dbReference>
<dbReference type="AlphaFoldDB" id="A0A0F9FAX5"/>
<accession>A0A0F9FAX5</accession>
<feature type="region of interest" description="Disordered" evidence="1">
    <location>
        <begin position="54"/>
        <end position="75"/>
    </location>
</feature>